<dbReference type="OrthoDB" id="3797010at2759"/>
<evidence type="ECO:0000313" key="4">
    <source>
        <dbReference type="Proteomes" id="UP000799779"/>
    </source>
</evidence>
<reference evidence="3" key="1">
    <citation type="journal article" date="2020" name="Stud. Mycol.">
        <title>101 Dothideomycetes genomes: a test case for predicting lifestyles and emergence of pathogens.</title>
        <authorList>
            <person name="Haridas S."/>
            <person name="Albert R."/>
            <person name="Binder M."/>
            <person name="Bloem J."/>
            <person name="Labutti K."/>
            <person name="Salamov A."/>
            <person name="Andreopoulos B."/>
            <person name="Baker S."/>
            <person name="Barry K."/>
            <person name="Bills G."/>
            <person name="Bluhm B."/>
            <person name="Cannon C."/>
            <person name="Castanera R."/>
            <person name="Culley D."/>
            <person name="Daum C."/>
            <person name="Ezra D."/>
            <person name="Gonzalez J."/>
            <person name="Henrissat B."/>
            <person name="Kuo A."/>
            <person name="Liang C."/>
            <person name="Lipzen A."/>
            <person name="Lutzoni F."/>
            <person name="Magnuson J."/>
            <person name="Mondo S."/>
            <person name="Nolan M."/>
            <person name="Ohm R."/>
            <person name="Pangilinan J."/>
            <person name="Park H.-J."/>
            <person name="Ramirez L."/>
            <person name="Alfaro M."/>
            <person name="Sun H."/>
            <person name="Tritt A."/>
            <person name="Yoshinaga Y."/>
            <person name="Zwiers L.-H."/>
            <person name="Turgeon B."/>
            <person name="Goodwin S."/>
            <person name="Spatafora J."/>
            <person name="Crous P."/>
            <person name="Grigoriev I."/>
        </authorList>
    </citation>
    <scope>NUCLEOTIDE SEQUENCE</scope>
    <source>
        <strain evidence="3">CBS 123094</strain>
    </source>
</reference>
<dbReference type="Pfam" id="PF26652">
    <property type="entry name" value="Zn_ribbon_double"/>
    <property type="match status" value="1"/>
</dbReference>
<feature type="region of interest" description="Disordered" evidence="1">
    <location>
        <begin position="1"/>
        <end position="28"/>
    </location>
</feature>
<name>A0A6A5VVQ5_9PLEO</name>
<protein>
    <recommendedName>
        <fullName evidence="2">Probable double zinc ribbon domain-containing protein</fullName>
    </recommendedName>
</protein>
<dbReference type="Proteomes" id="UP000799779">
    <property type="component" value="Unassembled WGS sequence"/>
</dbReference>
<proteinExistence type="predicted"/>
<evidence type="ECO:0000313" key="3">
    <source>
        <dbReference type="EMBL" id="KAF1993064.1"/>
    </source>
</evidence>
<feature type="domain" description="Probable double zinc ribbon" evidence="2">
    <location>
        <begin position="52"/>
        <end position="131"/>
    </location>
</feature>
<feature type="compositionally biased region" description="Low complexity" evidence="1">
    <location>
        <begin position="7"/>
        <end position="25"/>
    </location>
</feature>
<dbReference type="InterPro" id="IPR058253">
    <property type="entry name" value="Zn_ribbon_double"/>
</dbReference>
<gene>
    <name evidence="3" type="ORF">P154DRAFT_583170</name>
</gene>
<keyword evidence="4" id="KW-1185">Reference proteome</keyword>
<dbReference type="AlphaFoldDB" id="A0A6A5VVQ5"/>
<organism evidence="3 4">
    <name type="scientific">Amniculicola lignicola CBS 123094</name>
    <dbReference type="NCBI Taxonomy" id="1392246"/>
    <lineage>
        <taxon>Eukaryota</taxon>
        <taxon>Fungi</taxon>
        <taxon>Dikarya</taxon>
        <taxon>Ascomycota</taxon>
        <taxon>Pezizomycotina</taxon>
        <taxon>Dothideomycetes</taxon>
        <taxon>Pleosporomycetidae</taxon>
        <taxon>Pleosporales</taxon>
        <taxon>Amniculicolaceae</taxon>
        <taxon>Amniculicola</taxon>
    </lineage>
</organism>
<evidence type="ECO:0000256" key="1">
    <source>
        <dbReference type="SAM" id="MobiDB-lite"/>
    </source>
</evidence>
<dbReference type="EMBL" id="ML977736">
    <property type="protein sequence ID" value="KAF1993064.1"/>
    <property type="molecule type" value="Genomic_DNA"/>
</dbReference>
<evidence type="ECO:0000259" key="2">
    <source>
        <dbReference type="Pfam" id="PF26652"/>
    </source>
</evidence>
<accession>A0A6A5VVQ5</accession>
<sequence>MTPRPPNQNTTSTQHTQSTQQTQSTREAVDSVHRELHPCYLPTPVWIPQDAFWVCICDKRNRFEDTSKARPLGRMYCEGCTKAANFNTAIHNVELTRLQYNHYMVSLPGNTSGLPMTIFGNVCCRCGRSHLRPPRPMATIKDPKPAATEKESLGKRLIKAARKTFHTDRKEDDQPSIYHGGHIDEELERRAFTVQFSKPCTCLHEPCDLCLKFKVEGPLPQMEWVAQAVEATDQLVETHSLPDIEAFIMAT</sequence>